<protein>
    <recommendedName>
        <fullName evidence="11">Phosphoribosyl-AMP cyclohydrolase</fullName>
        <shortName evidence="11">PRA-CH</shortName>
        <ecNumber evidence="11">3.5.4.19</ecNumber>
    </recommendedName>
</protein>
<feature type="binding site" evidence="11">
    <location>
        <position position="89"/>
    </location>
    <ligand>
        <name>Zn(2+)</name>
        <dbReference type="ChEBI" id="CHEBI:29105"/>
        <note>ligand shared between dimeric partners</note>
    </ligand>
</feature>
<dbReference type="GO" id="GO:0005737">
    <property type="term" value="C:cytoplasm"/>
    <property type="evidence" value="ECO:0007669"/>
    <property type="project" value="UniProtKB-SubCell"/>
</dbReference>
<dbReference type="UniPathway" id="UPA00031">
    <property type="reaction ID" value="UER00008"/>
</dbReference>
<comment type="similarity">
    <text evidence="5">In the C-terminal section; belongs to the PRA-PH family.</text>
</comment>
<comment type="catalytic activity">
    <reaction evidence="1 11">
        <text>1-(5-phospho-beta-D-ribosyl)-5'-AMP + H2O = 1-(5-phospho-beta-D-ribosyl)-5-[(5-phospho-beta-D-ribosylamino)methylideneamino]imidazole-4-carboxamide</text>
        <dbReference type="Rhea" id="RHEA:20049"/>
        <dbReference type="ChEBI" id="CHEBI:15377"/>
        <dbReference type="ChEBI" id="CHEBI:58435"/>
        <dbReference type="ChEBI" id="CHEBI:59457"/>
        <dbReference type="EC" id="3.5.4.19"/>
    </reaction>
</comment>
<comment type="subunit">
    <text evidence="11">Homodimer.</text>
</comment>
<comment type="catalytic activity">
    <reaction evidence="2">
        <text>1-(5-phospho-beta-D-ribosyl)-ATP + H2O = 1-(5-phospho-beta-D-ribosyl)-5'-AMP + diphosphate + H(+)</text>
        <dbReference type="Rhea" id="RHEA:22828"/>
        <dbReference type="ChEBI" id="CHEBI:15377"/>
        <dbReference type="ChEBI" id="CHEBI:15378"/>
        <dbReference type="ChEBI" id="CHEBI:33019"/>
        <dbReference type="ChEBI" id="CHEBI:59457"/>
        <dbReference type="ChEBI" id="CHEBI:73183"/>
        <dbReference type="EC" id="3.6.1.31"/>
    </reaction>
</comment>
<evidence type="ECO:0000256" key="5">
    <source>
        <dbReference type="ARBA" id="ARBA00007731"/>
    </source>
</evidence>
<keyword evidence="7 11" id="KW-0963">Cytoplasm</keyword>
<dbReference type="EMBL" id="FRDF01000005">
    <property type="protein sequence ID" value="SHN54303.1"/>
    <property type="molecule type" value="Genomic_DNA"/>
</dbReference>
<feature type="binding site" evidence="11">
    <location>
        <position position="92"/>
    </location>
    <ligand>
        <name>Mg(2+)</name>
        <dbReference type="ChEBI" id="CHEBI:18420"/>
    </ligand>
</feature>
<keyword evidence="10 11" id="KW-0368">Histidine biosynthesis</keyword>
<evidence type="ECO:0000256" key="2">
    <source>
        <dbReference type="ARBA" id="ARBA00001460"/>
    </source>
</evidence>
<keyword evidence="11" id="KW-0479">Metal-binding</keyword>
<name>A0A1M7S7A2_9SPHN</name>
<comment type="pathway">
    <text evidence="4">Amino-acid biosynthesis; L-histidine biosynthesis; L-histidine from 5-phospho-alpha-D-ribose 1-diphosphate: step 2/9.</text>
</comment>
<dbReference type="InterPro" id="IPR002496">
    <property type="entry name" value="PRib_AMP_CycHydrolase_dom"/>
</dbReference>
<feature type="binding site" evidence="11">
    <location>
        <position position="105"/>
    </location>
    <ligand>
        <name>Zn(2+)</name>
        <dbReference type="ChEBI" id="CHEBI:29105"/>
        <note>ligand shared between dimeric partners</note>
    </ligand>
</feature>
<dbReference type="Proteomes" id="UP000184391">
    <property type="component" value="Unassembled WGS sequence"/>
</dbReference>
<feature type="binding site" evidence="11">
    <location>
        <position position="112"/>
    </location>
    <ligand>
        <name>Zn(2+)</name>
        <dbReference type="ChEBI" id="CHEBI:29105"/>
        <note>ligand shared between dimeric partners</note>
    </ligand>
</feature>
<dbReference type="InterPro" id="IPR038019">
    <property type="entry name" value="PRib_AMP_CycHydrolase_sf"/>
</dbReference>
<feature type="domain" description="Phosphoribosyl-AMP cyclohydrolase" evidence="12">
    <location>
        <begin position="42"/>
        <end position="114"/>
    </location>
</feature>
<dbReference type="GO" id="GO:0004636">
    <property type="term" value="F:phosphoribosyl-ATP diphosphatase activity"/>
    <property type="evidence" value="ECO:0007669"/>
    <property type="project" value="UniProtKB-EC"/>
</dbReference>
<dbReference type="Gene3D" id="3.10.20.810">
    <property type="entry name" value="Phosphoribosyl-AMP cyclohydrolase"/>
    <property type="match status" value="1"/>
</dbReference>
<evidence type="ECO:0000256" key="7">
    <source>
        <dbReference type="ARBA" id="ARBA00022490"/>
    </source>
</evidence>
<keyword evidence="11" id="KW-0862">Zinc</keyword>
<comment type="function">
    <text evidence="11">Catalyzes the hydrolysis of the adenine ring of phosphoribosyl-AMP.</text>
</comment>
<comment type="cofactor">
    <cofactor evidence="11">
        <name>Mg(2+)</name>
        <dbReference type="ChEBI" id="CHEBI:18420"/>
    </cofactor>
    <text evidence="11">Binds 1 Mg(2+) ion per subunit.</text>
</comment>
<dbReference type="InterPro" id="IPR026660">
    <property type="entry name" value="PRA-CH"/>
</dbReference>
<dbReference type="EC" id="3.5.4.19" evidence="11"/>
<proteinExistence type="inferred from homology"/>
<dbReference type="PANTHER" id="PTHR42945:SF9">
    <property type="entry name" value="HISTIDINE BIOSYNTHESIS BIFUNCTIONAL PROTEIN HISIE"/>
    <property type="match status" value="1"/>
</dbReference>
<evidence type="ECO:0000256" key="1">
    <source>
        <dbReference type="ARBA" id="ARBA00000024"/>
    </source>
</evidence>
<comment type="similarity">
    <text evidence="6">In the N-terminal section; belongs to the PRA-CH family.</text>
</comment>
<feature type="binding site" evidence="11">
    <location>
        <position position="90"/>
    </location>
    <ligand>
        <name>Mg(2+)</name>
        <dbReference type="ChEBI" id="CHEBI:18420"/>
    </ligand>
</feature>
<accession>A0A1M7S7A2</accession>
<evidence type="ECO:0000259" key="12">
    <source>
        <dbReference type="Pfam" id="PF01502"/>
    </source>
</evidence>
<dbReference type="GO" id="GO:0004635">
    <property type="term" value="F:phosphoribosyl-AMP cyclohydrolase activity"/>
    <property type="evidence" value="ECO:0007669"/>
    <property type="project" value="UniProtKB-UniRule"/>
</dbReference>
<dbReference type="SUPFAM" id="SSF141734">
    <property type="entry name" value="HisI-like"/>
    <property type="match status" value="1"/>
</dbReference>
<gene>
    <name evidence="11" type="primary">hisI</name>
    <name evidence="13" type="ORF">SAMN02745193_01147</name>
</gene>
<dbReference type="GO" id="GO:0000287">
    <property type="term" value="F:magnesium ion binding"/>
    <property type="evidence" value="ECO:0007669"/>
    <property type="project" value="UniProtKB-UniRule"/>
</dbReference>
<comment type="pathway">
    <text evidence="3 11">Amino-acid biosynthesis; L-histidine biosynthesis; L-histidine from 5-phospho-alpha-D-ribose 1-diphosphate: step 3/9.</text>
</comment>
<dbReference type="Pfam" id="PF01502">
    <property type="entry name" value="PRA-CH"/>
    <property type="match status" value="1"/>
</dbReference>
<dbReference type="RefSeq" id="WP_072673689.1">
    <property type="nucleotide sequence ID" value="NZ_FRDF01000005.1"/>
</dbReference>
<keyword evidence="11" id="KW-0460">Magnesium</keyword>
<sequence length="131" mass="14051">MADQSLTSQEREQGSRFAPKFDASGLLTAVVVDARSGEVLVVAHMNLEALDATLASGKVHFWSRSRQSLWLKGETSGNFLNVEEVLVDCDQDAVVIRAQPAGPTCHTGAPSCFYRRIESGGSGSVLVKVKT</sequence>
<dbReference type="STRING" id="198312.SAMN02745193_01147"/>
<evidence type="ECO:0000256" key="9">
    <source>
        <dbReference type="ARBA" id="ARBA00022801"/>
    </source>
</evidence>
<dbReference type="AlphaFoldDB" id="A0A1M7S7A2"/>
<evidence type="ECO:0000256" key="3">
    <source>
        <dbReference type="ARBA" id="ARBA00005169"/>
    </source>
</evidence>
<evidence type="ECO:0000313" key="14">
    <source>
        <dbReference type="Proteomes" id="UP000184391"/>
    </source>
</evidence>
<dbReference type="FunFam" id="3.10.20.810:FF:000001">
    <property type="entry name" value="Histidine biosynthesis bifunctional protein HisIE"/>
    <property type="match status" value="1"/>
</dbReference>
<dbReference type="GO" id="GO:0000105">
    <property type="term" value="P:L-histidine biosynthetic process"/>
    <property type="evidence" value="ECO:0007669"/>
    <property type="project" value="UniProtKB-UniRule"/>
</dbReference>
<dbReference type="PANTHER" id="PTHR42945">
    <property type="entry name" value="HISTIDINE BIOSYNTHESIS BIFUNCTIONAL PROTEIN"/>
    <property type="match status" value="1"/>
</dbReference>
<evidence type="ECO:0000313" key="13">
    <source>
        <dbReference type="EMBL" id="SHN54303.1"/>
    </source>
</evidence>
<dbReference type="OrthoDB" id="9795769at2"/>
<comment type="subcellular location">
    <subcellularLocation>
        <location evidence="11">Cytoplasm</location>
    </subcellularLocation>
</comment>
<evidence type="ECO:0000256" key="10">
    <source>
        <dbReference type="ARBA" id="ARBA00023102"/>
    </source>
</evidence>
<evidence type="ECO:0000256" key="11">
    <source>
        <dbReference type="HAMAP-Rule" id="MF_01021"/>
    </source>
</evidence>
<organism evidence="13 14">
    <name type="scientific">Erythrobacter sanguineus</name>
    <dbReference type="NCBI Taxonomy" id="198312"/>
    <lineage>
        <taxon>Bacteria</taxon>
        <taxon>Pseudomonadati</taxon>
        <taxon>Pseudomonadota</taxon>
        <taxon>Alphaproteobacteria</taxon>
        <taxon>Sphingomonadales</taxon>
        <taxon>Erythrobacteraceae</taxon>
        <taxon>Erythrobacter/Porphyrobacter group</taxon>
        <taxon>Erythrobacter</taxon>
    </lineage>
</organism>
<keyword evidence="14" id="KW-1185">Reference proteome</keyword>
<keyword evidence="9 11" id="KW-0378">Hydrolase</keyword>
<comment type="cofactor">
    <cofactor evidence="11">
        <name>Zn(2+)</name>
        <dbReference type="ChEBI" id="CHEBI:29105"/>
    </cofactor>
    <text evidence="11">Binds 1 zinc ion per subunit.</text>
</comment>
<feature type="binding site" evidence="11">
    <location>
        <position position="88"/>
    </location>
    <ligand>
        <name>Mg(2+)</name>
        <dbReference type="ChEBI" id="CHEBI:18420"/>
    </ligand>
</feature>
<dbReference type="GO" id="GO:0008270">
    <property type="term" value="F:zinc ion binding"/>
    <property type="evidence" value="ECO:0007669"/>
    <property type="project" value="UniProtKB-UniRule"/>
</dbReference>
<reference evidence="14" key="1">
    <citation type="submission" date="2016-12" db="EMBL/GenBank/DDBJ databases">
        <authorList>
            <person name="Varghese N."/>
            <person name="Submissions S."/>
        </authorList>
    </citation>
    <scope>NUCLEOTIDE SEQUENCE [LARGE SCALE GENOMIC DNA]</scope>
    <source>
        <strain evidence="14">DSM 11032</strain>
    </source>
</reference>
<dbReference type="NCBIfam" id="NF000768">
    <property type="entry name" value="PRK00051.1"/>
    <property type="match status" value="1"/>
</dbReference>
<evidence type="ECO:0000256" key="6">
    <source>
        <dbReference type="ARBA" id="ARBA00008299"/>
    </source>
</evidence>
<evidence type="ECO:0000256" key="8">
    <source>
        <dbReference type="ARBA" id="ARBA00022605"/>
    </source>
</evidence>
<evidence type="ECO:0000256" key="4">
    <source>
        <dbReference type="ARBA" id="ARBA00005204"/>
    </source>
</evidence>
<dbReference type="HAMAP" id="MF_01021">
    <property type="entry name" value="HisI"/>
    <property type="match status" value="1"/>
</dbReference>
<comment type="similarity">
    <text evidence="11">Belongs to the PRA-CH family.</text>
</comment>
<keyword evidence="8 11" id="KW-0028">Amino-acid biosynthesis</keyword>